<reference evidence="7" key="1">
    <citation type="journal article" date="2019" name="Int. J. Syst. Evol. Microbiol.">
        <title>The Global Catalogue of Microorganisms (GCM) 10K type strain sequencing project: providing services to taxonomists for standard genome sequencing and annotation.</title>
        <authorList>
            <consortium name="The Broad Institute Genomics Platform"/>
            <consortium name="The Broad Institute Genome Sequencing Center for Infectious Disease"/>
            <person name="Wu L."/>
            <person name="Ma J."/>
        </authorList>
    </citation>
    <scope>NUCLEOTIDE SEQUENCE [LARGE SCALE GENOMIC DNA]</scope>
    <source>
        <strain evidence="7">JCM 16929</strain>
    </source>
</reference>
<comment type="subcellular location">
    <subcellularLocation>
        <location evidence="1">Cell envelope</location>
    </subcellularLocation>
</comment>
<name>A0ABP7AEZ5_9ACTN</name>
<dbReference type="PANTHER" id="PTHR30290">
    <property type="entry name" value="PERIPLASMIC BINDING COMPONENT OF ABC TRANSPORTER"/>
    <property type="match status" value="1"/>
</dbReference>
<evidence type="ECO:0000259" key="5">
    <source>
        <dbReference type="Pfam" id="PF00496"/>
    </source>
</evidence>
<evidence type="ECO:0000256" key="1">
    <source>
        <dbReference type="ARBA" id="ARBA00004196"/>
    </source>
</evidence>
<comment type="caution">
    <text evidence="6">The sequence shown here is derived from an EMBL/GenBank/DDBJ whole genome shotgun (WGS) entry which is preliminary data.</text>
</comment>
<dbReference type="Pfam" id="PF00496">
    <property type="entry name" value="SBP_bac_5"/>
    <property type="match status" value="1"/>
</dbReference>
<proteinExistence type="inferred from homology"/>
<dbReference type="Gene3D" id="3.10.105.10">
    <property type="entry name" value="Dipeptide-binding Protein, Domain 3"/>
    <property type="match status" value="1"/>
</dbReference>
<dbReference type="SUPFAM" id="SSF53850">
    <property type="entry name" value="Periplasmic binding protein-like II"/>
    <property type="match status" value="1"/>
</dbReference>
<evidence type="ECO:0000256" key="3">
    <source>
        <dbReference type="ARBA" id="ARBA00022448"/>
    </source>
</evidence>
<sequence>MLGAALLIAGCDAVDPSPAPSSASPSAPRPFTVMSTDAIRTTDPAAVTDAASAMLSLNVFQRLMTAPPGEQTPKPDAAKDCLFTTTTTYTCTLNKDMQFVNGDALTSSDVKFSIQRAIRLAVPGSSAGLFSSLRRIETPDDLTVRFVLSQQDTQFVWALASPAASIVDEQVYDADEVRANDRPVVGSGPFGVTSFSGGVLSLGRFRFYVGFNPAREDTLVYRTAADSATIEDAMAKGRVDAVWRGLDAAAVTRYGGQVAQNADKLTSDGFTMTDYTGLRVKELFWSPSSSHRSNKALRQAIAVSLQGDRTLQSVIPGGIPGHITAFPAGGKATPKVTWKRRISLTLSYSSTDPDARDQANQIRTRLEDTGGMSIRVRADDARADLSLVDYKAWTATPLAWLQPYLASPLPESATKIDTLVEAFRQATEPKQADALLAQLQRQAAQDLTILPISQADEYSFSAEGTDIAAASFGPGWQLGYFGMGKS</sequence>
<evidence type="ECO:0000313" key="6">
    <source>
        <dbReference type="EMBL" id="GAA3630666.1"/>
    </source>
</evidence>
<dbReference type="PIRSF" id="PIRSF002741">
    <property type="entry name" value="MppA"/>
    <property type="match status" value="1"/>
</dbReference>
<feature type="domain" description="Solute-binding protein family 5" evidence="5">
    <location>
        <begin position="73"/>
        <end position="319"/>
    </location>
</feature>
<evidence type="ECO:0000256" key="2">
    <source>
        <dbReference type="ARBA" id="ARBA00005695"/>
    </source>
</evidence>
<protein>
    <submittedName>
        <fullName evidence="6">ABC transporter substrate-binding protein</fullName>
    </submittedName>
</protein>
<keyword evidence="7" id="KW-1185">Reference proteome</keyword>
<keyword evidence="4" id="KW-0732">Signal</keyword>
<dbReference type="InterPro" id="IPR000914">
    <property type="entry name" value="SBP_5_dom"/>
</dbReference>
<comment type="similarity">
    <text evidence="2">Belongs to the bacterial solute-binding protein 5 family.</text>
</comment>
<dbReference type="Gene3D" id="3.40.190.10">
    <property type="entry name" value="Periplasmic binding protein-like II"/>
    <property type="match status" value="1"/>
</dbReference>
<gene>
    <name evidence="6" type="ORF">GCM10022236_36480</name>
</gene>
<organism evidence="6 7">
    <name type="scientific">Microlunatus ginsengisoli</name>
    <dbReference type="NCBI Taxonomy" id="363863"/>
    <lineage>
        <taxon>Bacteria</taxon>
        <taxon>Bacillati</taxon>
        <taxon>Actinomycetota</taxon>
        <taxon>Actinomycetes</taxon>
        <taxon>Propionibacteriales</taxon>
        <taxon>Propionibacteriaceae</taxon>
        <taxon>Microlunatus</taxon>
    </lineage>
</organism>
<evidence type="ECO:0000256" key="4">
    <source>
        <dbReference type="ARBA" id="ARBA00022729"/>
    </source>
</evidence>
<evidence type="ECO:0000313" key="7">
    <source>
        <dbReference type="Proteomes" id="UP001501490"/>
    </source>
</evidence>
<dbReference type="InterPro" id="IPR030678">
    <property type="entry name" value="Peptide/Ni-bd"/>
</dbReference>
<accession>A0ABP7AEZ5</accession>
<dbReference type="Proteomes" id="UP001501490">
    <property type="component" value="Unassembled WGS sequence"/>
</dbReference>
<dbReference type="InterPro" id="IPR039424">
    <property type="entry name" value="SBP_5"/>
</dbReference>
<dbReference type="PANTHER" id="PTHR30290:SF10">
    <property type="entry name" value="PERIPLASMIC OLIGOPEPTIDE-BINDING PROTEIN-RELATED"/>
    <property type="match status" value="1"/>
</dbReference>
<keyword evidence="3" id="KW-0813">Transport</keyword>
<dbReference type="EMBL" id="BAABAB010000026">
    <property type="protein sequence ID" value="GAA3630666.1"/>
    <property type="molecule type" value="Genomic_DNA"/>
</dbReference>